<keyword evidence="8" id="KW-1185">Reference proteome</keyword>
<dbReference type="Pfam" id="PF00642">
    <property type="entry name" value="zf-CCCH"/>
    <property type="match status" value="1"/>
</dbReference>
<feature type="region of interest" description="Disordered" evidence="5">
    <location>
        <begin position="77"/>
        <end position="133"/>
    </location>
</feature>
<dbReference type="SUPFAM" id="SSF90229">
    <property type="entry name" value="CCCH zinc finger"/>
    <property type="match status" value="1"/>
</dbReference>
<dbReference type="SMART" id="SM00356">
    <property type="entry name" value="ZnF_C3H1"/>
    <property type="match status" value="1"/>
</dbReference>
<dbReference type="InterPro" id="IPR036855">
    <property type="entry name" value="Znf_CCCH_sf"/>
</dbReference>
<dbReference type="AlphaFoldDB" id="A0A6A3AK87"/>
<dbReference type="InterPro" id="IPR043502">
    <property type="entry name" value="DNA/RNA_pol_sf"/>
</dbReference>
<dbReference type="SUPFAM" id="SSF56672">
    <property type="entry name" value="DNA/RNA polymerases"/>
    <property type="match status" value="1"/>
</dbReference>
<keyword evidence="1 4" id="KW-0479">Metal-binding</keyword>
<accession>A0A6A3AK87</accession>
<feature type="zinc finger region" description="C3H1-type" evidence="4">
    <location>
        <begin position="615"/>
        <end position="643"/>
    </location>
</feature>
<dbReference type="Gene3D" id="4.10.1000.10">
    <property type="entry name" value="Zinc finger, CCCH-type"/>
    <property type="match status" value="1"/>
</dbReference>
<evidence type="ECO:0000259" key="6">
    <source>
        <dbReference type="PROSITE" id="PS50103"/>
    </source>
</evidence>
<protein>
    <recommendedName>
        <fullName evidence="6">C3H1-type domain-containing protein</fullName>
    </recommendedName>
</protein>
<dbReference type="PROSITE" id="PS50103">
    <property type="entry name" value="ZF_C3H1"/>
    <property type="match status" value="1"/>
</dbReference>
<organism evidence="7 8">
    <name type="scientific">Hibiscus syriacus</name>
    <name type="common">Rose of Sharon</name>
    <dbReference type="NCBI Taxonomy" id="106335"/>
    <lineage>
        <taxon>Eukaryota</taxon>
        <taxon>Viridiplantae</taxon>
        <taxon>Streptophyta</taxon>
        <taxon>Embryophyta</taxon>
        <taxon>Tracheophyta</taxon>
        <taxon>Spermatophyta</taxon>
        <taxon>Magnoliopsida</taxon>
        <taxon>eudicotyledons</taxon>
        <taxon>Gunneridae</taxon>
        <taxon>Pentapetalae</taxon>
        <taxon>rosids</taxon>
        <taxon>malvids</taxon>
        <taxon>Malvales</taxon>
        <taxon>Malvaceae</taxon>
        <taxon>Malvoideae</taxon>
        <taxon>Hibiscus</taxon>
    </lineage>
</organism>
<dbReference type="CDD" id="cd09272">
    <property type="entry name" value="RNase_HI_RT_Ty1"/>
    <property type="match status" value="1"/>
</dbReference>
<feature type="compositionally biased region" description="Polar residues" evidence="5">
    <location>
        <begin position="723"/>
        <end position="737"/>
    </location>
</feature>
<feature type="region of interest" description="Disordered" evidence="5">
    <location>
        <begin position="680"/>
        <end position="737"/>
    </location>
</feature>
<evidence type="ECO:0000256" key="4">
    <source>
        <dbReference type="PROSITE-ProRule" id="PRU00723"/>
    </source>
</evidence>
<evidence type="ECO:0000313" key="7">
    <source>
        <dbReference type="EMBL" id="KAE8703917.1"/>
    </source>
</evidence>
<dbReference type="GO" id="GO:0008270">
    <property type="term" value="F:zinc ion binding"/>
    <property type="evidence" value="ECO:0007669"/>
    <property type="project" value="UniProtKB-KW"/>
</dbReference>
<evidence type="ECO:0000256" key="2">
    <source>
        <dbReference type="ARBA" id="ARBA00022771"/>
    </source>
</evidence>
<dbReference type="InterPro" id="IPR013103">
    <property type="entry name" value="RVT_2"/>
</dbReference>
<dbReference type="Pfam" id="PF07727">
    <property type="entry name" value="RVT_2"/>
    <property type="match status" value="1"/>
</dbReference>
<evidence type="ECO:0000256" key="1">
    <source>
        <dbReference type="ARBA" id="ARBA00022723"/>
    </source>
</evidence>
<sequence length="737" mass="82333">MYTSRHVVFDELQFPFAKLHEKVSNEYNTHASSSSLQIVAVVHKFQHVLAEGYDNNSMTNNSPATVSSNYFSSNVAATSNSQNEAQEDVVDSSSATQNDATQDDDAHEETVVPQSVNECTPSEGVNSDMPTNTHHMMTRSKCGVFKPKVRKETVQAEFDALLTNNTWTLVKLPEDRTAVGCYDFKDTYNPIIKFSILNIVLSIAVTRKWCIRHVDVNNAFLNGKLAEDVFMQQSPGFEKYAVDESVLVCKLNKALYGLRQAPRNWHDKLKTSLIRLGFTESKADVSLFVRIDADCRIYILVYVDDIIITGDSSPSIDSIVHALSRDFSLKDLRSLAYFLGIKVKRTEEAMLLSQRKYIIELLEKICLLNATPTVTPMIGASKMTQEVGALLSDAREYRSIVGALLYVCHTRPDIAFSVNKATQFMHAPRELHLAAVKRILKYLASTLNYSLTFSSNDVSQDVVAFTDADWGGSLDDRRSVSGHAVFLGHCLVIWCSKKQKIISRSTMEAEYRIIADAAVEVMWMSSLLCELGVKHRNMPVEWCDNTSTVALSTNPVYHSRSKLVDMDVHFVREKVAANQLQVNYVHASHQVADVNPTESGSSGQLLLDASNFPERPDQPECRYYMNTVTCKYGSDCKYHHPKEMIANSTINGIGPLWLPSRPPSSVFDSSALTYQRMSPTAHLSETPLPSKLTDWTGNTESVSKKHQNTEMKNSDDPAEQAALTHSLQISSKNSQDD</sequence>
<comment type="caution">
    <text evidence="7">The sequence shown here is derived from an EMBL/GenBank/DDBJ whole genome shotgun (WGS) entry which is preliminary data.</text>
</comment>
<dbReference type="EMBL" id="VEPZ02000996">
    <property type="protein sequence ID" value="KAE8703917.1"/>
    <property type="molecule type" value="Genomic_DNA"/>
</dbReference>
<gene>
    <name evidence="7" type="ORF">F3Y22_tig00110462pilonHSYRG00339</name>
</gene>
<reference evidence="7" key="1">
    <citation type="submission" date="2019-09" db="EMBL/GenBank/DDBJ databases">
        <title>Draft genome information of white flower Hibiscus syriacus.</title>
        <authorList>
            <person name="Kim Y.-M."/>
        </authorList>
    </citation>
    <scope>NUCLEOTIDE SEQUENCE [LARGE SCALE GENOMIC DNA]</scope>
    <source>
        <strain evidence="7">YM2019G1</strain>
    </source>
</reference>
<feature type="compositionally biased region" description="Polar residues" evidence="5">
    <location>
        <begin position="112"/>
        <end position="133"/>
    </location>
</feature>
<keyword evidence="2 4" id="KW-0863">Zinc-finger</keyword>
<evidence type="ECO:0000313" key="8">
    <source>
        <dbReference type="Proteomes" id="UP000436088"/>
    </source>
</evidence>
<dbReference type="PANTHER" id="PTHR11439:SF455">
    <property type="entry name" value="RLK (RECEPTOR-LIKE PROTEIN KINASE) 8, PUTATIVE-RELATED"/>
    <property type="match status" value="1"/>
</dbReference>
<proteinExistence type="predicted"/>
<name>A0A6A3AK87_HIBSY</name>
<dbReference type="PANTHER" id="PTHR11439">
    <property type="entry name" value="GAG-POL-RELATED RETROTRANSPOSON"/>
    <property type="match status" value="1"/>
</dbReference>
<evidence type="ECO:0000256" key="3">
    <source>
        <dbReference type="ARBA" id="ARBA00022833"/>
    </source>
</evidence>
<dbReference type="Proteomes" id="UP000436088">
    <property type="component" value="Unassembled WGS sequence"/>
</dbReference>
<feature type="domain" description="C3H1-type" evidence="6">
    <location>
        <begin position="615"/>
        <end position="643"/>
    </location>
</feature>
<keyword evidence="3 4" id="KW-0862">Zinc</keyword>
<dbReference type="InterPro" id="IPR000571">
    <property type="entry name" value="Znf_CCCH"/>
</dbReference>
<evidence type="ECO:0000256" key="5">
    <source>
        <dbReference type="SAM" id="MobiDB-lite"/>
    </source>
</evidence>